<evidence type="ECO:0000313" key="1">
    <source>
        <dbReference type="EMBL" id="KAF2296506.1"/>
    </source>
</evidence>
<proteinExistence type="predicted"/>
<name>A0A6A6L8Z9_HEVBR</name>
<accession>A0A6A6L8Z9</accession>
<reference evidence="1 2" key="1">
    <citation type="journal article" date="2020" name="Mol. Plant">
        <title>The Chromosome-Based Rubber Tree Genome Provides New Insights into Spurge Genome Evolution and Rubber Biosynthesis.</title>
        <authorList>
            <person name="Liu J."/>
            <person name="Shi C."/>
            <person name="Shi C.C."/>
            <person name="Li W."/>
            <person name="Zhang Q.J."/>
            <person name="Zhang Y."/>
            <person name="Li K."/>
            <person name="Lu H.F."/>
            <person name="Shi C."/>
            <person name="Zhu S.T."/>
            <person name="Xiao Z.Y."/>
            <person name="Nan H."/>
            <person name="Yue Y."/>
            <person name="Zhu X.G."/>
            <person name="Wu Y."/>
            <person name="Hong X.N."/>
            <person name="Fan G.Y."/>
            <person name="Tong Y."/>
            <person name="Zhang D."/>
            <person name="Mao C.L."/>
            <person name="Liu Y.L."/>
            <person name="Hao S.J."/>
            <person name="Liu W.Q."/>
            <person name="Lv M.Q."/>
            <person name="Zhang H.B."/>
            <person name="Liu Y."/>
            <person name="Hu-Tang G.R."/>
            <person name="Wang J.P."/>
            <person name="Wang J.H."/>
            <person name="Sun Y.H."/>
            <person name="Ni S.B."/>
            <person name="Chen W.B."/>
            <person name="Zhang X.C."/>
            <person name="Jiao Y.N."/>
            <person name="Eichler E.E."/>
            <person name="Li G.H."/>
            <person name="Liu X."/>
            <person name="Gao L.Z."/>
        </authorList>
    </citation>
    <scope>NUCLEOTIDE SEQUENCE [LARGE SCALE GENOMIC DNA]</scope>
    <source>
        <strain evidence="2">cv. GT1</strain>
        <tissue evidence="1">Leaf</tissue>
    </source>
</reference>
<dbReference type="EMBL" id="JAAGAX010000013">
    <property type="protein sequence ID" value="KAF2296506.1"/>
    <property type="molecule type" value="Genomic_DNA"/>
</dbReference>
<organism evidence="1 2">
    <name type="scientific">Hevea brasiliensis</name>
    <name type="common">Para rubber tree</name>
    <name type="synonym">Siphonia brasiliensis</name>
    <dbReference type="NCBI Taxonomy" id="3981"/>
    <lineage>
        <taxon>Eukaryota</taxon>
        <taxon>Viridiplantae</taxon>
        <taxon>Streptophyta</taxon>
        <taxon>Embryophyta</taxon>
        <taxon>Tracheophyta</taxon>
        <taxon>Spermatophyta</taxon>
        <taxon>Magnoliopsida</taxon>
        <taxon>eudicotyledons</taxon>
        <taxon>Gunneridae</taxon>
        <taxon>Pentapetalae</taxon>
        <taxon>rosids</taxon>
        <taxon>fabids</taxon>
        <taxon>Malpighiales</taxon>
        <taxon>Euphorbiaceae</taxon>
        <taxon>Crotonoideae</taxon>
        <taxon>Micrandreae</taxon>
        <taxon>Hevea</taxon>
    </lineage>
</organism>
<evidence type="ECO:0000313" key="2">
    <source>
        <dbReference type="Proteomes" id="UP000467840"/>
    </source>
</evidence>
<gene>
    <name evidence="1" type="ORF">GH714_040485</name>
</gene>
<dbReference type="AlphaFoldDB" id="A0A6A6L8Z9"/>
<protein>
    <submittedName>
        <fullName evidence="1">Uncharacterized protein</fullName>
    </submittedName>
</protein>
<sequence>MPSSSHHTMQQERTSFEFIPTQHERTPFDAMFALFSRPYTDVASTSRYGFDAAEALEMYFAPHDSGPGSFASGVRLFGHYESASMQNEAGPSLSMQQTGPELQLMSTQDVDEHEDQGEHRRHGSLSRLVINNEMGFCGYMDFFSAPLREVVADPQIELESTVEDDYSDEKTVSFQIWIK</sequence>
<keyword evidence="2" id="KW-1185">Reference proteome</keyword>
<comment type="caution">
    <text evidence="1">The sequence shown here is derived from an EMBL/GenBank/DDBJ whole genome shotgun (WGS) entry which is preliminary data.</text>
</comment>
<dbReference type="Proteomes" id="UP000467840">
    <property type="component" value="Chromosome 7"/>
</dbReference>